<organism evidence="3 4">
    <name type="scientific">Dyella soli</name>
    <dbReference type="NCBI Taxonomy" id="522319"/>
    <lineage>
        <taxon>Bacteria</taxon>
        <taxon>Pseudomonadati</taxon>
        <taxon>Pseudomonadota</taxon>
        <taxon>Gammaproteobacteria</taxon>
        <taxon>Lysobacterales</taxon>
        <taxon>Rhodanobacteraceae</taxon>
        <taxon>Dyella</taxon>
    </lineage>
</organism>
<dbReference type="Proteomes" id="UP000291822">
    <property type="component" value="Unassembled WGS sequence"/>
</dbReference>
<name>A0A4R0YJS6_9GAMM</name>
<gene>
    <name evidence="3" type="ORF">EZM97_26820</name>
</gene>
<reference evidence="3 4" key="1">
    <citation type="submission" date="2019-02" db="EMBL/GenBank/DDBJ databases">
        <title>Dyella amyloliquefaciens sp. nov., isolated from forest soil.</title>
        <authorList>
            <person name="Gao Z.-H."/>
            <person name="Qiu L.-H."/>
        </authorList>
    </citation>
    <scope>NUCLEOTIDE SEQUENCE [LARGE SCALE GENOMIC DNA]</scope>
    <source>
        <strain evidence="3 4">KACC 12747</strain>
    </source>
</reference>
<protein>
    <submittedName>
        <fullName evidence="3">ATPase</fullName>
    </submittedName>
</protein>
<dbReference type="SUPFAM" id="SSF55961">
    <property type="entry name" value="Bet v1-like"/>
    <property type="match status" value="1"/>
</dbReference>
<evidence type="ECO:0000313" key="4">
    <source>
        <dbReference type="Proteomes" id="UP000291822"/>
    </source>
</evidence>
<evidence type="ECO:0000313" key="3">
    <source>
        <dbReference type="EMBL" id="TCI08732.1"/>
    </source>
</evidence>
<dbReference type="Pfam" id="PF08327">
    <property type="entry name" value="AHSA1"/>
    <property type="match status" value="1"/>
</dbReference>
<dbReference type="AlphaFoldDB" id="A0A4R0YJS6"/>
<comment type="caution">
    <text evidence="3">The sequence shown here is derived from an EMBL/GenBank/DDBJ whole genome shotgun (WGS) entry which is preliminary data.</text>
</comment>
<dbReference type="EMBL" id="SJTG01000004">
    <property type="protein sequence ID" value="TCI08732.1"/>
    <property type="molecule type" value="Genomic_DNA"/>
</dbReference>
<evidence type="ECO:0000256" key="1">
    <source>
        <dbReference type="ARBA" id="ARBA00006817"/>
    </source>
</evidence>
<comment type="similarity">
    <text evidence="1">Belongs to the AHA1 family.</text>
</comment>
<dbReference type="Gene3D" id="3.30.530.20">
    <property type="match status" value="1"/>
</dbReference>
<feature type="domain" description="Activator of Hsp90 ATPase homologue 1/2-like C-terminal" evidence="2">
    <location>
        <begin position="11"/>
        <end position="147"/>
    </location>
</feature>
<sequence length="147" mass="16139">MTQSASRLIHADPGTIYRAFRGRDAMAHWLAPRGAKAVIDVFEPVPGGRLAMTLIFENAPGKSSEHTDEITGRFVDFAPDRRMVMTVEFKSTDPTFAGTMTMTWQLDARPDGTQVTVEATDVPAGIDPRDHEEGMRSTLANLAAYVE</sequence>
<keyword evidence="4" id="KW-1185">Reference proteome</keyword>
<evidence type="ECO:0000259" key="2">
    <source>
        <dbReference type="Pfam" id="PF08327"/>
    </source>
</evidence>
<accession>A0A4R0YJS6</accession>
<dbReference type="InterPro" id="IPR023393">
    <property type="entry name" value="START-like_dom_sf"/>
</dbReference>
<dbReference type="InterPro" id="IPR013538">
    <property type="entry name" value="ASHA1/2-like_C"/>
</dbReference>
<proteinExistence type="inferred from homology"/>